<dbReference type="STRING" id="86630.A0A367JI54"/>
<protein>
    <submittedName>
        <fullName evidence="1">Uncharacterized protein</fullName>
    </submittedName>
</protein>
<organism evidence="1 2">
    <name type="scientific">Rhizopus azygosporus</name>
    <name type="common">Rhizopus microsporus var. azygosporus</name>
    <dbReference type="NCBI Taxonomy" id="86630"/>
    <lineage>
        <taxon>Eukaryota</taxon>
        <taxon>Fungi</taxon>
        <taxon>Fungi incertae sedis</taxon>
        <taxon>Mucoromycota</taxon>
        <taxon>Mucoromycotina</taxon>
        <taxon>Mucoromycetes</taxon>
        <taxon>Mucorales</taxon>
        <taxon>Mucorineae</taxon>
        <taxon>Rhizopodaceae</taxon>
        <taxon>Rhizopus</taxon>
    </lineage>
</organism>
<evidence type="ECO:0000313" key="1">
    <source>
        <dbReference type="EMBL" id="RCH89628.1"/>
    </source>
</evidence>
<name>A0A367JI54_RHIAZ</name>
<accession>A0A367JI54</accession>
<dbReference type="AlphaFoldDB" id="A0A367JI54"/>
<comment type="caution">
    <text evidence="1">The sequence shown here is derived from an EMBL/GenBank/DDBJ whole genome shotgun (WGS) entry which is preliminary data.</text>
</comment>
<keyword evidence="2" id="KW-1185">Reference proteome</keyword>
<gene>
    <name evidence="1" type="ORF">CU097_011593</name>
</gene>
<feature type="non-terminal residue" evidence="1">
    <location>
        <position position="1"/>
    </location>
</feature>
<evidence type="ECO:0000313" key="2">
    <source>
        <dbReference type="Proteomes" id="UP000252139"/>
    </source>
</evidence>
<dbReference type="Proteomes" id="UP000252139">
    <property type="component" value="Unassembled WGS sequence"/>
</dbReference>
<sequence length="178" mass="20098">HHTRIIRVSNRLLHLSILTRIASDSENVVSDSDIEDVKAVDRGDTPKWFISQADHAAFVDVVLLPMFRKVLDSSVVPIALIYQAAGFNGLEKTVMVTSQELYDVIAVMRRRLAEDGSSGQQLRDFFFVTWDMGLKVRFASADSYADALQHLNMNWQQVDRNEQMQAKVTTGKVVGFIQ</sequence>
<reference evidence="1 2" key="1">
    <citation type="journal article" date="2018" name="G3 (Bethesda)">
        <title>Phylogenetic and Phylogenomic Definition of Rhizopus Species.</title>
        <authorList>
            <person name="Gryganskyi A.P."/>
            <person name="Golan J."/>
            <person name="Dolatabadi S."/>
            <person name="Mondo S."/>
            <person name="Robb S."/>
            <person name="Idnurm A."/>
            <person name="Muszewska A."/>
            <person name="Steczkiewicz K."/>
            <person name="Masonjones S."/>
            <person name="Liao H.L."/>
            <person name="Gajdeczka M.T."/>
            <person name="Anike F."/>
            <person name="Vuek A."/>
            <person name="Anishchenko I.M."/>
            <person name="Voigt K."/>
            <person name="de Hoog G.S."/>
            <person name="Smith M.E."/>
            <person name="Heitman J."/>
            <person name="Vilgalys R."/>
            <person name="Stajich J.E."/>
        </authorList>
    </citation>
    <scope>NUCLEOTIDE SEQUENCE [LARGE SCALE GENOMIC DNA]</scope>
    <source>
        <strain evidence="1 2">CBS 357.93</strain>
    </source>
</reference>
<proteinExistence type="predicted"/>
<dbReference type="EMBL" id="PJQL01001254">
    <property type="protein sequence ID" value="RCH89628.1"/>
    <property type="molecule type" value="Genomic_DNA"/>
</dbReference>
<dbReference type="OrthoDB" id="10312428at2759"/>